<dbReference type="PANTHER" id="PTHR39081:SF1">
    <property type="entry name" value="MUT7-C RNASE DOMAIN-CONTAINING PROTEIN"/>
    <property type="match status" value="1"/>
</dbReference>
<evidence type="ECO:0000313" key="3">
    <source>
        <dbReference type="EMBL" id="AHW60816.1"/>
    </source>
</evidence>
<dbReference type="STRING" id="1168034.FH5T_17410"/>
<accession>X5E2L3</accession>
<dbReference type="RefSeq" id="WP_217642861.1">
    <property type="nucleotide sequence ID" value="NZ_CAXXJF010000003.1"/>
</dbReference>
<feature type="domain" description="Ubiquitin Mut7-C" evidence="2">
    <location>
        <begin position="16"/>
        <end position="91"/>
    </location>
</feature>
<dbReference type="Pfam" id="PF01927">
    <property type="entry name" value="Mut7-C"/>
    <property type="match status" value="1"/>
</dbReference>
<dbReference type="EMBL" id="CP007451">
    <property type="protein sequence ID" value="AHW60816.1"/>
    <property type="molecule type" value="Genomic_DNA"/>
</dbReference>
<proteinExistence type="predicted"/>
<evidence type="ECO:0000259" key="2">
    <source>
        <dbReference type="Pfam" id="PF14451"/>
    </source>
</evidence>
<dbReference type="Proteomes" id="UP000023772">
    <property type="component" value="Chromosome"/>
</dbReference>
<reference evidence="3 5" key="1">
    <citation type="submission" date="2014-03" db="EMBL/GenBank/DDBJ databases">
        <title>Complete genome sequence of a deeply braunched marine Bacteroidia bacterium Draconibacterium orientale type strain FH5T.</title>
        <authorList>
            <person name="Li X."/>
            <person name="Wang X."/>
            <person name="Xie Z."/>
            <person name="Du Z."/>
            <person name="Chen G."/>
        </authorList>
    </citation>
    <scope>NUCLEOTIDE SEQUENCE [LARGE SCALE GENOMIC DNA]</scope>
    <source>
        <strain evidence="3 5">FH5</strain>
    </source>
</reference>
<name>X5E2L3_9BACT</name>
<evidence type="ECO:0000313" key="6">
    <source>
        <dbReference type="Proteomes" id="UP000181981"/>
    </source>
</evidence>
<evidence type="ECO:0000313" key="5">
    <source>
        <dbReference type="Proteomes" id="UP000023772"/>
    </source>
</evidence>
<dbReference type="Proteomes" id="UP000181981">
    <property type="component" value="Unassembled WGS sequence"/>
</dbReference>
<dbReference type="PANTHER" id="PTHR39081">
    <property type="entry name" value="MUT7-C DOMAIN-CONTAINING PROTEIN"/>
    <property type="match status" value="1"/>
</dbReference>
<keyword evidence="5" id="KW-1185">Reference proteome</keyword>
<evidence type="ECO:0008006" key="7">
    <source>
        <dbReference type="Google" id="ProtNLM"/>
    </source>
</evidence>
<dbReference type="eggNOG" id="COG1656">
    <property type="taxonomic scope" value="Bacteria"/>
</dbReference>
<evidence type="ECO:0000313" key="4">
    <source>
        <dbReference type="EMBL" id="SES68601.1"/>
    </source>
</evidence>
<organism evidence="4 6">
    <name type="scientific">Draconibacterium orientale</name>
    <dbReference type="NCBI Taxonomy" id="1168034"/>
    <lineage>
        <taxon>Bacteria</taxon>
        <taxon>Pseudomonadati</taxon>
        <taxon>Bacteroidota</taxon>
        <taxon>Bacteroidia</taxon>
        <taxon>Marinilabiliales</taxon>
        <taxon>Prolixibacteraceae</taxon>
        <taxon>Draconibacterium</taxon>
    </lineage>
</organism>
<dbReference type="AlphaFoldDB" id="X5E2L3"/>
<feature type="domain" description="Mut7-C RNAse" evidence="1">
    <location>
        <begin position="107"/>
        <end position="249"/>
    </location>
</feature>
<dbReference type="InterPro" id="IPR027798">
    <property type="entry name" value="Ub_Mut7C"/>
</dbReference>
<reference evidence="4 6" key="2">
    <citation type="submission" date="2016-10" db="EMBL/GenBank/DDBJ databases">
        <authorList>
            <person name="de Groot N.N."/>
        </authorList>
    </citation>
    <scope>NUCLEOTIDE SEQUENCE [LARGE SCALE GENOMIC DNA]</scope>
    <source>
        <strain evidence="4 6">DSM 25947</strain>
    </source>
</reference>
<dbReference type="EMBL" id="FOHT01000001">
    <property type="protein sequence ID" value="SES68601.1"/>
    <property type="molecule type" value="Genomic_DNA"/>
</dbReference>
<dbReference type="InterPro" id="IPR002782">
    <property type="entry name" value="Mut7-C_RNAse_dom"/>
</dbReference>
<evidence type="ECO:0000259" key="1">
    <source>
        <dbReference type="Pfam" id="PF01927"/>
    </source>
</evidence>
<dbReference type="HOGENOM" id="CLU_074576_0_0_10"/>
<protein>
    <recommendedName>
        <fullName evidence="7">Twitching motility protein PilT</fullName>
    </recommendedName>
</protein>
<sequence>MKESETNHEALLRTSIFRFYEELNEFLPVRQRKKSFEYTFTGTPSVKNCIEAIGVPHTEVDLILVDGVSVDFEILLKGGERVSVYPVFELLDISPLVRLRPKPLRETRFIVDVNLGKLTRKLRLLGFDTLFRNDLEDDEIVEIAVNENRVILTRDKGVLKHTAAIRGYWVRNSDPQKQVREVVERLQLQNSFRPFTLCSSCNGRLAAVDKVEVKGNVPNDTLKMCDEFWKCKGCGQIYWEGSHFSKIRNWIEDLK</sequence>
<gene>
    <name evidence="3" type="ORF">FH5T_17410</name>
    <name evidence="4" type="ORF">SAMN05444285_101194</name>
</gene>
<dbReference type="Pfam" id="PF14451">
    <property type="entry name" value="Ub-Mut7C"/>
    <property type="match status" value="1"/>
</dbReference>
<dbReference type="KEGG" id="dori:FH5T_17410"/>